<comment type="caution">
    <text evidence="1">The sequence shown here is derived from an EMBL/GenBank/DDBJ whole genome shotgun (WGS) entry which is preliminary data.</text>
</comment>
<reference evidence="2" key="1">
    <citation type="submission" date="2016-06" db="EMBL/GenBank/DDBJ databases">
        <title>Parallel loss of symbiosis genes in relatives of nitrogen-fixing non-legume Parasponia.</title>
        <authorList>
            <person name="Van Velzen R."/>
            <person name="Holmer R."/>
            <person name="Bu F."/>
            <person name="Rutten L."/>
            <person name="Van Zeijl A."/>
            <person name="Liu W."/>
            <person name="Santuari L."/>
            <person name="Cao Q."/>
            <person name="Sharma T."/>
            <person name="Shen D."/>
            <person name="Roswanjaya Y."/>
            <person name="Wardhani T."/>
            <person name="Kalhor M.S."/>
            <person name="Jansen J."/>
            <person name="Van den Hoogen J."/>
            <person name="Gungor B."/>
            <person name="Hartog M."/>
            <person name="Hontelez J."/>
            <person name="Verver J."/>
            <person name="Yang W.-C."/>
            <person name="Schijlen E."/>
            <person name="Repin R."/>
            <person name="Schilthuizen M."/>
            <person name="Schranz E."/>
            <person name="Heidstra R."/>
            <person name="Miyata K."/>
            <person name="Fedorova E."/>
            <person name="Kohlen W."/>
            <person name="Bisseling T."/>
            <person name="Smit S."/>
            <person name="Geurts R."/>
        </authorList>
    </citation>
    <scope>NUCLEOTIDE SEQUENCE [LARGE SCALE GENOMIC DNA]</scope>
    <source>
        <strain evidence="2">cv. WU1-14</strain>
    </source>
</reference>
<name>A0A2P5C8W7_PARAD</name>
<dbReference type="AlphaFoldDB" id="A0A2P5C8W7"/>
<organism evidence="1 2">
    <name type="scientific">Parasponia andersonii</name>
    <name type="common">Sponia andersonii</name>
    <dbReference type="NCBI Taxonomy" id="3476"/>
    <lineage>
        <taxon>Eukaryota</taxon>
        <taxon>Viridiplantae</taxon>
        <taxon>Streptophyta</taxon>
        <taxon>Embryophyta</taxon>
        <taxon>Tracheophyta</taxon>
        <taxon>Spermatophyta</taxon>
        <taxon>Magnoliopsida</taxon>
        <taxon>eudicotyledons</taxon>
        <taxon>Gunneridae</taxon>
        <taxon>Pentapetalae</taxon>
        <taxon>rosids</taxon>
        <taxon>fabids</taxon>
        <taxon>Rosales</taxon>
        <taxon>Cannabaceae</taxon>
        <taxon>Parasponia</taxon>
    </lineage>
</organism>
<feature type="non-terminal residue" evidence="1">
    <location>
        <position position="102"/>
    </location>
</feature>
<evidence type="ECO:0000313" key="2">
    <source>
        <dbReference type="Proteomes" id="UP000237105"/>
    </source>
</evidence>
<dbReference type="Proteomes" id="UP000237105">
    <property type="component" value="Unassembled WGS sequence"/>
</dbReference>
<accession>A0A2P5C8W7</accession>
<gene>
    <name evidence="1" type="ORF">PanWU01x14_173410</name>
</gene>
<evidence type="ECO:0000313" key="1">
    <source>
        <dbReference type="EMBL" id="PON57435.1"/>
    </source>
</evidence>
<protein>
    <submittedName>
        <fullName evidence="1">Uncharacterized protein</fullName>
    </submittedName>
</protein>
<dbReference type="EMBL" id="JXTB01000159">
    <property type="protein sequence ID" value="PON57435.1"/>
    <property type="molecule type" value="Genomic_DNA"/>
</dbReference>
<sequence length="102" mass="11527">MVYNLAEQYYSRRVSTLEKGGEIKERGKNINTSLNPIFISLLTHLPSYIINSSLLYNVWYLLVAVVKGEISEALSGSSPPHQILRMAPSFSIQNKMIIPPIY</sequence>
<keyword evidence="2" id="KW-1185">Reference proteome</keyword>
<dbReference type="OrthoDB" id="10373215at2759"/>
<proteinExistence type="predicted"/>